<evidence type="ECO:0000313" key="1">
    <source>
        <dbReference type="Proteomes" id="UP000887579"/>
    </source>
</evidence>
<evidence type="ECO:0000313" key="2">
    <source>
        <dbReference type="WBParaSite" id="ES5_v2.g28646.t1"/>
    </source>
</evidence>
<sequence>MDDANNEILKFLPDFCDSLFQVLVSDEEATRETVFNALVHVIRLCEDSENEKFFIEYLERFHSANVFQPLLRILCDSIDVLPSPEGTPEPLVPILRSLKYLTITIIESQKCYNFLTPLESPICINENFVDLFKKLQNLVQDSSKKRVSQNTAIKYIPSMFQPLIESDIFESIYLANYILDILENLSPNVITRERITFLSEIVATDIFADPECVSLLLPKFLDIIIN</sequence>
<dbReference type="Proteomes" id="UP000887579">
    <property type="component" value="Unplaced"/>
</dbReference>
<dbReference type="WBParaSite" id="ES5_v2.g28646.t1">
    <property type="protein sequence ID" value="ES5_v2.g28646.t1"/>
    <property type="gene ID" value="ES5_v2.g28646"/>
</dbReference>
<reference evidence="2" key="1">
    <citation type="submission" date="2022-11" db="UniProtKB">
        <authorList>
            <consortium name="WormBaseParasite"/>
        </authorList>
    </citation>
    <scope>IDENTIFICATION</scope>
</reference>
<accession>A0AC34GG30</accession>
<organism evidence="1 2">
    <name type="scientific">Panagrolaimus sp. ES5</name>
    <dbReference type="NCBI Taxonomy" id="591445"/>
    <lineage>
        <taxon>Eukaryota</taxon>
        <taxon>Metazoa</taxon>
        <taxon>Ecdysozoa</taxon>
        <taxon>Nematoda</taxon>
        <taxon>Chromadorea</taxon>
        <taxon>Rhabditida</taxon>
        <taxon>Tylenchina</taxon>
        <taxon>Panagrolaimomorpha</taxon>
        <taxon>Panagrolaimoidea</taxon>
        <taxon>Panagrolaimidae</taxon>
        <taxon>Panagrolaimus</taxon>
    </lineage>
</organism>
<name>A0AC34GG30_9BILA</name>
<protein>
    <submittedName>
        <fullName evidence="2">Uncharacterized protein</fullName>
    </submittedName>
</protein>
<proteinExistence type="predicted"/>